<dbReference type="STRING" id="595528.A0A0D2WKX7"/>
<evidence type="ECO:0000313" key="2">
    <source>
        <dbReference type="EMBL" id="KJE90378.1"/>
    </source>
</evidence>
<evidence type="ECO:0000256" key="1">
    <source>
        <dbReference type="SAM" id="Phobius"/>
    </source>
</evidence>
<sequence length="244" mass="26068">MDSFGATAESLALDLFSHSQVWVTGVTAATLVYRRDVETGVFVAGALSCAILGRFLKNYFKQSRPHVSPKAHDYGMPSSHAMTIAFFGTHLALTAGLRMGPYPQPVALHFAGVRAATVVMPIQRVVHEVSTLLSDRAAHSAPAATAAASHSSSAQGIAADVHKSVMTAARTAMPIEHRGFERVYATQALVLGLSSAIAWSRVRLRYHTTAQVLAGVGVGVGYALLWFRLSHTFIIPFVANLLSQ</sequence>
<dbReference type="AlphaFoldDB" id="A0A0D2WKX7"/>
<evidence type="ECO:0000313" key="3">
    <source>
        <dbReference type="Proteomes" id="UP000008743"/>
    </source>
</evidence>
<dbReference type="GO" id="GO:0042392">
    <property type="term" value="F:sphingosine-1-phosphate phosphatase activity"/>
    <property type="evidence" value="ECO:0007669"/>
    <property type="project" value="TreeGrafter"/>
</dbReference>
<protein>
    <recommendedName>
        <fullName evidence="4">Dolichyldiphosphatase</fullName>
    </recommendedName>
</protein>
<dbReference type="PANTHER" id="PTHR14969">
    <property type="entry name" value="SPHINGOSINE-1-PHOSPHATE PHOSPHOHYDROLASE"/>
    <property type="match status" value="1"/>
</dbReference>
<keyword evidence="1" id="KW-0472">Membrane</keyword>
<keyword evidence="3" id="KW-1185">Reference proteome</keyword>
<reference evidence="3" key="1">
    <citation type="submission" date="2011-02" db="EMBL/GenBank/DDBJ databases">
        <title>The Genome Sequence of Capsaspora owczarzaki ATCC 30864.</title>
        <authorList>
            <person name="Russ C."/>
            <person name="Cuomo C."/>
            <person name="Burger G."/>
            <person name="Gray M.W."/>
            <person name="Holland P.W.H."/>
            <person name="King N."/>
            <person name="Lang F.B.F."/>
            <person name="Roger A.J."/>
            <person name="Ruiz-Trillo I."/>
            <person name="Young S.K."/>
            <person name="Zeng Q."/>
            <person name="Gargeya S."/>
            <person name="Alvarado L."/>
            <person name="Berlin A."/>
            <person name="Chapman S.B."/>
            <person name="Chen Z."/>
            <person name="Freedman E."/>
            <person name="Gellesch M."/>
            <person name="Goldberg J."/>
            <person name="Griggs A."/>
            <person name="Gujja S."/>
            <person name="Heilman E."/>
            <person name="Heiman D."/>
            <person name="Howarth C."/>
            <person name="Mehta T."/>
            <person name="Neiman D."/>
            <person name="Pearson M."/>
            <person name="Roberts A."/>
            <person name="Saif S."/>
            <person name="Shea T."/>
            <person name="Shenoy N."/>
            <person name="Sisk P."/>
            <person name="Stolte C."/>
            <person name="Sykes S."/>
            <person name="White J."/>
            <person name="Yandava C."/>
            <person name="Haas B."/>
            <person name="Nusbaum C."/>
            <person name="Birren B."/>
        </authorList>
    </citation>
    <scope>NUCLEOTIDE SEQUENCE</scope>
    <source>
        <strain evidence="3">ATCC 30864</strain>
    </source>
</reference>
<feature type="transmembrane region" description="Helical" evidence="1">
    <location>
        <begin position="208"/>
        <end position="227"/>
    </location>
</feature>
<dbReference type="InterPro" id="IPR036938">
    <property type="entry name" value="PAP2/HPO_sf"/>
</dbReference>
<keyword evidence="1" id="KW-0812">Transmembrane</keyword>
<dbReference type="InParanoid" id="A0A0D2WKX7"/>
<feature type="transmembrane region" description="Helical" evidence="1">
    <location>
        <begin position="183"/>
        <end position="202"/>
    </location>
</feature>
<dbReference type="OrthoDB" id="302705at2759"/>
<accession>A0A0D2WKX7</accession>
<dbReference type="Gene3D" id="1.20.144.10">
    <property type="entry name" value="Phosphatidic acid phosphatase type 2/haloperoxidase"/>
    <property type="match status" value="1"/>
</dbReference>
<dbReference type="EMBL" id="KE346361">
    <property type="protein sequence ID" value="KJE90378.1"/>
    <property type="molecule type" value="Genomic_DNA"/>
</dbReference>
<evidence type="ECO:0008006" key="4">
    <source>
        <dbReference type="Google" id="ProtNLM"/>
    </source>
</evidence>
<name>A0A0D2WKX7_CAPO3</name>
<dbReference type="SUPFAM" id="SSF48317">
    <property type="entry name" value="Acid phosphatase/Vanadium-dependent haloperoxidase"/>
    <property type="match status" value="1"/>
</dbReference>
<dbReference type="eggNOG" id="ENOG502S78R">
    <property type="taxonomic scope" value="Eukaryota"/>
</dbReference>
<dbReference type="RefSeq" id="XP_004364565.1">
    <property type="nucleotide sequence ID" value="XM_004364508.2"/>
</dbReference>
<dbReference type="PhylomeDB" id="A0A0D2WKX7"/>
<dbReference type="Proteomes" id="UP000008743">
    <property type="component" value="Unassembled WGS sequence"/>
</dbReference>
<proteinExistence type="predicted"/>
<dbReference type="PANTHER" id="PTHR14969:SF13">
    <property type="entry name" value="AT30094P"/>
    <property type="match status" value="1"/>
</dbReference>
<gene>
    <name evidence="2" type="ORF">CAOG_001697</name>
</gene>
<keyword evidence="1" id="KW-1133">Transmembrane helix</keyword>
<organism evidence="2 3">
    <name type="scientific">Capsaspora owczarzaki (strain ATCC 30864)</name>
    <dbReference type="NCBI Taxonomy" id="595528"/>
    <lineage>
        <taxon>Eukaryota</taxon>
        <taxon>Filasterea</taxon>
        <taxon>Capsaspora</taxon>
    </lineage>
</organism>
<dbReference type="UniPathway" id="UPA00378"/>